<keyword evidence="1 3" id="KW-0238">DNA-binding</keyword>
<dbReference type="Proteomes" id="UP000199208">
    <property type="component" value="Unassembled WGS sequence"/>
</dbReference>
<evidence type="ECO:0000256" key="1">
    <source>
        <dbReference type="ARBA" id="ARBA00023125"/>
    </source>
</evidence>
<dbReference type="Pfam" id="PF07282">
    <property type="entry name" value="Cas12f1-like_TNB"/>
    <property type="match status" value="1"/>
</dbReference>
<organism evidence="3 4">
    <name type="scientific">Acidaminobacter hydrogenoformans DSM 2784</name>
    <dbReference type="NCBI Taxonomy" id="1120920"/>
    <lineage>
        <taxon>Bacteria</taxon>
        <taxon>Bacillati</taxon>
        <taxon>Bacillota</taxon>
        <taxon>Clostridia</taxon>
        <taxon>Peptostreptococcales</taxon>
        <taxon>Acidaminobacteraceae</taxon>
        <taxon>Acidaminobacter</taxon>
    </lineage>
</organism>
<evidence type="ECO:0000313" key="4">
    <source>
        <dbReference type="Proteomes" id="UP000199208"/>
    </source>
</evidence>
<keyword evidence="4" id="KW-1185">Reference proteome</keyword>
<sequence length="64" mass="6977">MGRAFPSSQLCSNCGYKNKDVKDLAVRDWICPECGIIHDRDLNASINIKNEALRLLTVGATGIA</sequence>
<dbReference type="EMBL" id="FMWL01000009">
    <property type="protein sequence ID" value="SCZ79857.1"/>
    <property type="molecule type" value="Genomic_DNA"/>
</dbReference>
<evidence type="ECO:0000259" key="2">
    <source>
        <dbReference type="Pfam" id="PF07282"/>
    </source>
</evidence>
<name>A0A1G5S153_9FIRM</name>
<dbReference type="GO" id="GO:0003677">
    <property type="term" value="F:DNA binding"/>
    <property type="evidence" value="ECO:0007669"/>
    <property type="project" value="UniProtKB-KW"/>
</dbReference>
<feature type="domain" description="Cas12f1-like TNB" evidence="2">
    <location>
        <begin position="3"/>
        <end position="48"/>
    </location>
</feature>
<dbReference type="InterPro" id="IPR010095">
    <property type="entry name" value="Cas12f1-like_TNB"/>
</dbReference>
<evidence type="ECO:0000313" key="3">
    <source>
        <dbReference type="EMBL" id="SCZ79857.1"/>
    </source>
</evidence>
<accession>A0A1G5S153</accession>
<dbReference type="SUPFAM" id="SSF57783">
    <property type="entry name" value="Zinc beta-ribbon"/>
    <property type="match status" value="1"/>
</dbReference>
<dbReference type="STRING" id="1120920.SAMN03080599_01982"/>
<proteinExistence type="predicted"/>
<gene>
    <name evidence="3" type="ORF">SAMN03080599_01982</name>
</gene>
<protein>
    <submittedName>
        <fullName evidence="3">Putative transposase DNA-binding domain-containing protein</fullName>
    </submittedName>
</protein>
<reference evidence="3 4" key="1">
    <citation type="submission" date="2016-10" db="EMBL/GenBank/DDBJ databases">
        <authorList>
            <person name="de Groot N.N."/>
        </authorList>
    </citation>
    <scope>NUCLEOTIDE SEQUENCE [LARGE SCALE GENOMIC DNA]</scope>
    <source>
        <strain evidence="3 4">DSM 2784</strain>
    </source>
</reference>
<dbReference type="AlphaFoldDB" id="A0A1G5S153"/>